<name>A0A7K1UE61_9BACT</name>
<evidence type="ECO:0000313" key="1">
    <source>
        <dbReference type="EMBL" id="MVT12662.1"/>
    </source>
</evidence>
<comment type="caution">
    <text evidence="1">The sequence shown here is derived from an EMBL/GenBank/DDBJ whole genome shotgun (WGS) entry which is preliminary data.</text>
</comment>
<dbReference type="AlphaFoldDB" id="A0A7K1UE61"/>
<feature type="non-terminal residue" evidence="1">
    <location>
        <position position="194"/>
    </location>
</feature>
<keyword evidence="2" id="KW-1185">Reference proteome</keyword>
<protein>
    <submittedName>
        <fullName evidence="1">Uncharacterized protein</fullName>
    </submittedName>
</protein>
<evidence type="ECO:0000313" key="2">
    <source>
        <dbReference type="Proteomes" id="UP000461730"/>
    </source>
</evidence>
<dbReference type="EMBL" id="WRXN01000050">
    <property type="protein sequence ID" value="MVT12662.1"/>
    <property type="molecule type" value="Genomic_DNA"/>
</dbReference>
<organism evidence="1 2">
    <name type="scientific">Chitinophaga tropicalis</name>
    <dbReference type="NCBI Taxonomy" id="2683588"/>
    <lineage>
        <taxon>Bacteria</taxon>
        <taxon>Pseudomonadati</taxon>
        <taxon>Bacteroidota</taxon>
        <taxon>Chitinophagia</taxon>
        <taxon>Chitinophagales</taxon>
        <taxon>Chitinophagaceae</taxon>
        <taxon>Chitinophaga</taxon>
    </lineage>
</organism>
<accession>A0A7K1UE61</accession>
<dbReference type="RefSeq" id="WP_157310078.1">
    <property type="nucleotide sequence ID" value="NZ_WRXN01000050.1"/>
</dbReference>
<gene>
    <name evidence="1" type="ORF">GO493_30725</name>
</gene>
<reference evidence="1 2" key="1">
    <citation type="submission" date="2019-12" db="EMBL/GenBank/DDBJ databases">
        <title>Chitinophaga sp. strain ysch24 (GDMCC 1.1355), whole genome shotgun sequence.</title>
        <authorList>
            <person name="Zhang X."/>
        </authorList>
    </citation>
    <scope>NUCLEOTIDE SEQUENCE [LARGE SCALE GENOMIC DNA]</scope>
    <source>
        <strain evidence="2">ysch24</strain>
    </source>
</reference>
<dbReference type="Proteomes" id="UP000461730">
    <property type="component" value="Unassembled WGS sequence"/>
</dbReference>
<sequence>MILQFAARRKKTFASLMLALLYFEMIIPSYAIANVPSGTLPRRDTIQVAEKLPVPATVKSVRRMSKAPFIGGPGQPESQAFHSVNNENMVDLFSGDFSYSIPLIDVDGYPLAIGYNSGISMEQEASWVGLGWNINPGAITRNMRGLPDDFDGNDTIQKIASVKENKTVGGTIGLGMEVFGLPNSKKDTTTKVGF</sequence>
<proteinExistence type="predicted"/>